<keyword evidence="2" id="KW-1185">Reference proteome</keyword>
<sequence>MLVADFFAHVTPEDWSFRFLSGMKEVPDERLQAMTHADDPMIIDFLAFSPADMLVAVGVFPIDERLPRGEIGARHGL</sequence>
<proteinExistence type="predicted"/>
<dbReference type="RefSeq" id="WP_176355303.1">
    <property type="nucleotide sequence ID" value="NZ_JABWDU010000007.1"/>
</dbReference>
<evidence type="ECO:0000313" key="2">
    <source>
        <dbReference type="Proteomes" id="UP000520198"/>
    </source>
</evidence>
<dbReference type="AlphaFoldDB" id="A0A7Y6QAC2"/>
<accession>A0A7Y6QAC2</accession>
<organism evidence="1 2">
    <name type="scientific">Ensifer oleiphilus</name>
    <dbReference type="NCBI Taxonomy" id="2742698"/>
    <lineage>
        <taxon>Bacteria</taxon>
        <taxon>Pseudomonadati</taxon>
        <taxon>Pseudomonadota</taxon>
        <taxon>Alphaproteobacteria</taxon>
        <taxon>Hyphomicrobiales</taxon>
        <taxon>Rhizobiaceae</taxon>
        <taxon>Sinorhizobium/Ensifer group</taxon>
        <taxon>Ensifer</taxon>
    </lineage>
</organism>
<dbReference type="EMBL" id="JABWDU010000007">
    <property type="protein sequence ID" value="NVD41931.1"/>
    <property type="molecule type" value="Genomic_DNA"/>
</dbReference>
<gene>
    <name evidence="1" type="ORF">HT585_23980</name>
</gene>
<evidence type="ECO:0000313" key="1">
    <source>
        <dbReference type="EMBL" id="NVD41931.1"/>
    </source>
</evidence>
<dbReference type="Proteomes" id="UP000520198">
    <property type="component" value="Unassembled WGS sequence"/>
</dbReference>
<comment type="caution">
    <text evidence="1">The sequence shown here is derived from an EMBL/GenBank/DDBJ whole genome shotgun (WGS) entry which is preliminary data.</text>
</comment>
<protein>
    <submittedName>
        <fullName evidence="1">Uncharacterized protein</fullName>
    </submittedName>
</protein>
<name>A0A7Y6QAC2_9HYPH</name>
<reference evidence="1 2" key="1">
    <citation type="submission" date="2020-06" db="EMBL/GenBank/DDBJ databases">
        <authorList>
            <person name="Grouzdev D.S."/>
        </authorList>
    </citation>
    <scope>NUCLEOTIDE SEQUENCE [LARGE SCALE GENOMIC DNA]</scope>
    <source>
        <strain evidence="1 2">HO-A22</strain>
    </source>
</reference>